<accession>A0A427Y982</accession>
<evidence type="ECO:0000256" key="2">
    <source>
        <dbReference type="SAM" id="MobiDB-lite"/>
    </source>
</evidence>
<dbReference type="AlphaFoldDB" id="A0A427Y982"/>
<protein>
    <submittedName>
        <fullName evidence="3">Uncharacterized protein</fullName>
    </submittedName>
</protein>
<dbReference type="Proteomes" id="UP000279236">
    <property type="component" value="Unassembled WGS sequence"/>
</dbReference>
<dbReference type="GO" id="GO:0070096">
    <property type="term" value="P:mitochondrial outer membrane translocase complex assembly"/>
    <property type="evidence" value="ECO:0007669"/>
    <property type="project" value="TreeGrafter"/>
</dbReference>
<feature type="compositionally biased region" description="Low complexity" evidence="2">
    <location>
        <begin position="242"/>
        <end position="251"/>
    </location>
</feature>
<evidence type="ECO:0000313" key="4">
    <source>
        <dbReference type="Proteomes" id="UP000279236"/>
    </source>
</evidence>
<dbReference type="GO" id="GO:0045040">
    <property type="term" value="P:protein insertion into mitochondrial outer membrane"/>
    <property type="evidence" value="ECO:0007669"/>
    <property type="project" value="TreeGrafter"/>
</dbReference>
<evidence type="ECO:0000313" key="3">
    <source>
        <dbReference type="EMBL" id="RSH87710.1"/>
    </source>
</evidence>
<dbReference type="RefSeq" id="XP_028479918.1">
    <property type="nucleotide sequence ID" value="XM_028616061.1"/>
</dbReference>
<name>A0A427Y982_9TREE</name>
<feature type="compositionally biased region" description="Low complexity" evidence="2">
    <location>
        <begin position="129"/>
        <end position="150"/>
    </location>
</feature>
<keyword evidence="1" id="KW-0175">Coiled coil</keyword>
<proteinExistence type="predicted"/>
<dbReference type="GeneID" id="39584769"/>
<reference evidence="3 4" key="1">
    <citation type="submission" date="2018-11" db="EMBL/GenBank/DDBJ databases">
        <title>Genome sequence of Apiotrichum porosum DSM 27194.</title>
        <authorList>
            <person name="Aliyu H."/>
            <person name="Gorte O."/>
            <person name="Ochsenreither K."/>
        </authorList>
    </citation>
    <scope>NUCLEOTIDE SEQUENCE [LARGE SCALE GENOMIC DNA]</scope>
    <source>
        <strain evidence="3 4">DSM 27194</strain>
    </source>
</reference>
<feature type="compositionally biased region" description="Basic and acidic residues" evidence="2">
    <location>
        <begin position="151"/>
        <end position="160"/>
    </location>
</feature>
<feature type="compositionally biased region" description="Acidic residues" evidence="2">
    <location>
        <begin position="36"/>
        <end position="47"/>
    </location>
</feature>
<dbReference type="PANTHER" id="PTHR28241:SF1">
    <property type="entry name" value="MITOCHONDRIAL IMPORT PROTEIN 1"/>
    <property type="match status" value="1"/>
</dbReference>
<dbReference type="EMBL" id="RSCE01000001">
    <property type="protein sequence ID" value="RSH87710.1"/>
    <property type="molecule type" value="Genomic_DNA"/>
</dbReference>
<feature type="compositionally biased region" description="Low complexity" evidence="2">
    <location>
        <begin position="208"/>
        <end position="222"/>
    </location>
</feature>
<dbReference type="Pfam" id="PF08219">
    <property type="entry name" value="TOM13"/>
    <property type="match status" value="1"/>
</dbReference>
<dbReference type="GO" id="GO:0005741">
    <property type="term" value="C:mitochondrial outer membrane"/>
    <property type="evidence" value="ECO:0007669"/>
    <property type="project" value="InterPro"/>
</dbReference>
<gene>
    <name evidence="3" type="ORF">EHS24_000226</name>
</gene>
<evidence type="ECO:0000256" key="1">
    <source>
        <dbReference type="SAM" id="Coils"/>
    </source>
</evidence>
<comment type="caution">
    <text evidence="3">The sequence shown here is derived from an EMBL/GenBank/DDBJ whole genome shotgun (WGS) entry which is preliminary data.</text>
</comment>
<feature type="compositionally biased region" description="Low complexity" evidence="2">
    <location>
        <begin position="20"/>
        <end position="35"/>
    </location>
</feature>
<feature type="coiled-coil region" evidence="1">
    <location>
        <begin position="65"/>
        <end position="128"/>
    </location>
</feature>
<organism evidence="3 4">
    <name type="scientific">Apiotrichum porosum</name>
    <dbReference type="NCBI Taxonomy" id="105984"/>
    <lineage>
        <taxon>Eukaryota</taxon>
        <taxon>Fungi</taxon>
        <taxon>Dikarya</taxon>
        <taxon>Basidiomycota</taxon>
        <taxon>Agaricomycotina</taxon>
        <taxon>Tremellomycetes</taxon>
        <taxon>Trichosporonales</taxon>
        <taxon>Trichosporonaceae</taxon>
        <taxon>Apiotrichum</taxon>
    </lineage>
</organism>
<dbReference type="InterPro" id="IPR013262">
    <property type="entry name" value="OMP_MIM1/TOM13_mt"/>
</dbReference>
<dbReference type="OrthoDB" id="5529571at2759"/>
<feature type="compositionally biased region" description="Polar residues" evidence="2">
    <location>
        <begin position="176"/>
        <end position="190"/>
    </location>
</feature>
<feature type="region of interest" description="Disordered" evidence="2">
    <location>
        <begin position="129"/>
        <end position="251"/>
    </location>
</feature>
<keyword evidence="4" id="KW-1185">Reference proteome</keyword>
<dbReference type="PANTHER" id="PTHR28241">
    <property type="entry name" value="MITOCHONDRIAL IMPORT PROTEIN 1"/>
    <property type="match status" value="1"/>
</dbReference>
<feature type="region of interest" description="Disordered" evidence="2">
    <location>
        <begin position="18"/>
        <end position="57"/>
    </location>
</feature>
<sequence length="345" mass="35578">MSDNTGIEDSLASAFNSSFAMPAAEPREAPAPAADVEPEAEAEEAVEEAVGGATEDWKPAYDAKLAEWREEADVAREKAAATRAAIEAEHAAVAKAKADAEKAQANAIKEEKERAEREVRLAKALADDNASAAGRLHPSTSSFAAVASSTAEDRNAKVRDAWQLVKGKDQPAASGPSKTEPSTSVPSAAASQWEEISAPHSSVEDIGSVSATASSPSTSQRSPPEEKEKATASAPLSPPAPKDVALAPAPAAAGEPITTPSLTLSLFTRPGGLTVSRVVAALGINLVLPFINGIMLGLGEITAREAVRVGRLWWRGERAVMGFWHRKTGGASNVSGVGLSGSGGF</sequence>